<accession>A0A0D0E828</accession>
<name>A0A0D0E828_9AGAM</name>
<reference evidence="1 2" key="1">
    <citation type="submission" date="2014-04" db="EMBL/GenBank/DDBJ databases">
        <authorList>
            <consortium name="DOE Joint Genome Institute"/>
            <person name="Kuo A."/>
            <person name="Kohler A."/>
            <person name="Jargeat P."/>
            <person name="Nagy L.G."/>
            <person name="Floudas D."/>
            <person name="Copeland A."/>
            <person name="Barry K.W."/>
            <person name="Cichocki N."/>
            <person name="Veneault-Fourrey C."/>
            <person name="LaButti K."/>
            <person name="Lindquist E.A."/>
            <person name="Lipzen A."/>
            <person name="Lundell T."/>
            <person name="Morin E."/>
            <person name="Murat C."/>
            <person name="Sun H."/>
            <person name="Tunlid A."/>
            <person name="Henrissat B."/>
            <person name="Grigoriev I.V."/>
            <person name="Hibbett D.S."/>
            <person name="Martin F."/>
            <person name="Nordberg H.P."/>
            <person name="Cantor M.N."/>
            <person name="Hua S.X."/>
        </authorList>
    </citation>
    <scope>NUCLEOTIDE SEQUENCE [LARGE SCALE GENOMIC DNA]</scope>
    <source>
        <strain evidence="1 2">Ve08.2h10</strain>
    </source>
</reference>
<gene>
    <name evidence="1" type="ORF">PAXRUDRAFT_25868</name>
</gene>
<sequence length="210" mass="23432">MHRVSDGPTDRHHRLQVIMIQDGEFAVICPVFPGALNIGRYVLDVAFANALMGYACYQARGLANMRRACLDTSRVDMGIRPDNPFPTQSTKATHMTNSHQCSPALLVFGTTWRQIDSTIIMERQGAPRRCCSLIKVPTVRIGTPPRTVTYDIHAKTGRYPLAQTKEWVGSNNFRKDGFHGSYMEKNPWTLVPDSAVISSVFLTDHIALQG</sequence>
<dbReference type="InParanoid" id="A0A0D0E828"/>
<keyword evidence="2" id="KW-1185">Reference proteome</keyword>
<dbReference type="AlphaFoldDB" id="A0A0D0E828"/>
<dbReference type="EMBL" id="KN825098">
    <property type="protein sequence ID" value="KIK94555.1"/>
    <property type="molecule type" value="Genomic_DNA"/>
</dbReference>
<proteinExistence type="predicted"/>
<protein>
    <submittedName>
        <fullName evidence="1">Uncharacterized protein</fullName>
    </submittedName>
</protein>
<evidence type="ECO:0000313" key="2">
    <source>
        <dbReference type="Proteomes" id="UP000054538"/>
    </source>
</evidence>
<reference evidence="2" key="2">
    <citation type="submission" date="2015-01" db="EMBL/GenBank/DDBJ databases">
        <title>Evolutionary Origins and Diversification of the Mycorrhizal Mutualists.</title>
        <authorList>
            <consortium name="DOE Joint Genome Institute"/>
            <consortium name="Mycorrhizal Genomics Consortium"/>
            <person name="Kohler A."/>
            <person name="Kuo A."/>
            <person name="Nagy L.G."/>
            <person name="Floudas D."/>
            <person name="Copeland A."/>
            <person name="Barry K.W."/>
            <person name="Cichocki N."/>
            <person name="Veneault-Fourrey C."/>
            <person name="LaButti K."/>
            <person name="Lindquist E.A."/>
            <person name="Lipzen A."/>
            <person name="Lundell T."/>
            <person name="Morin E."/>
            <person name="Murat C."/>
            <person name="Riley R."/>
            <person name="Ohm R."/>
            <person name="Sun H."/>
            <person name="Tunlid A."/>
            <person name="Henrissat B."/>
            <person name="Grigoriev I.V."/>
            <person name="Hibbett D.S."/>
            <person name="Martin F."/>
        </authorList>
    </citation>
    <scope>NUCLEOTIDE SEQUENCE [LARGE SCALE GENOMIC DNA]</scope>
    <source>
        <strain evidence="2">Ve08.2h10</strain>
    </source>
</reference>
<organism evidence="1 2">
    <name type="scientific">Paxillus rubicundulus Ve08.2h10</name>
    <dbReference type="NCBI Taxonomy" id="930991"/>
    <lineage>
        <taxon>Eukaryota</taxon>
        <taxon>Fungi</taxon>
        <taxon>Dikarya</taxon>
        <taxon>Basidiomycota</taxon>
        <taxon>Agaricomycotina</taxon>
        <taxon>Agaricomycetes</taxon>
        <taxon>Agaricomycetidae</taxon>
        <taxon>Boletales</taxon>
        <taxon>Paxilineae</taxon>
        <taxon>Paxillaceae</taxon>
        <taxon>Paxillus</taxon>
    </lineage>
</organism>
<dbReference type="HOGENOM" id="CLU_1310479_0_0_1"/>
<evidence type="ECO:0000313" key="1">
    <source>
        <dbReference type="EMBL" id="KIK94555.1"/>
    </source>
</evidence>
<dbReference type="Proteomes" id="UP000054538">
    <property type="component" value="Unassembled WGS sequence"/>
</dbReference>